<gene>
    <name evidence="2" type="ORF">F5X71_11335</name>
</gene>
<dbReference type="AlphaFoldDB" id="A0A6G9Y2G5"/>
<evidence type="ECO:0000313" key="2">
    <source>
        <dbReference type="EMBL" id="QIS07334.1"/>
    </source>
</evidence>
<proteinExistence type="predicted"/>
<dbReference type="Proteomes" id="UP000501705">
    <property type="component" value="Chromosome"/>
</dbReference>
<feature type="region of interest" description="Disordered" evidence="1">
    <location>
        <begin position="26"/>
        <end position="55"/>
    </location>
</feature>
<evidence type="ECO:0000313" key="3">
    <source>
        <dbReference type="Proteomes" id="UP000501705"/>
    </source>
</evidence>
<protein>
    <submittedName>
        <fullName evidence="2">Uncharacterized protein</fullName>
    </submittedName>
</protein>
<name>A0A6G9Y2G5_NOCBR</name>
<reference evidence="2 3" key="1">
    <citation type="journal article" date="2019" name="ACS Chem. Biol.">
        <title>Identification and Mobilization of a Cryptic Antibiotic Biosynthesis Gene Locus from a Human-Pathogenic Nocardia Isolate.</title>
        <authorList>
            <person name="Herisse M."/>
            <person name="Ishida K."/>
            <person name="Porter J.L."/>
            <person name="Howden B."/>
            <person name="Hertweck C."/>
            <person name="Stinear T.P."/>
            <person name="Pidot S.J."/>
        </authorList>
    </citation>
    <scope>NUCLEOTIDE SEQUENCE [LARGE SCALE GENOMIC DNA]</scope>
    <source>
        <strain evidence="2 3">AUSMDU00024985</strain>
    </source>
</reference>
<evidence type="ECO:0000256" key="1">
    <source>
        <dbReference type="SAM" id="MobiDB-lite"/>
    </source>
</evidence>
<accession>A0A6G9Y2G5</accession>
<sequence length="248" mass="24710">MPLPAPAARPEAAPQAVAEPELVAAPPAVGAPDGGAAPRAAVVPPAGPGASGGRAGQGGITAGDLFGTYQAAVDGLRAFGMQPFLYPTAAPFCLEGTTLGLAPAVAGAVPGPWPKTAITLPGIDMSAVKAGQTMFTFLPYGLGRDSVNTSGMRVAWFNVTTGRGGMASMGSLSDVFRAMVPPEVPPALRPLAERAVQDFFVAALPVGGIRAVPVDTGSGTVLAAVFGTVENGTDSCFFLPTVGITEVP</sequence>
<organism evidence="2 3">
    <name type="scientific">Nocardia brasiliensis</name>
    <dbReference type="NCBI Taxonomy" id="37326"/>
    <lineage>
        <taxon>Bacteria</taxon>
        <taxon>Bacillati</taxon>
        <taxon>Actinomycetota</taxon>
        <taxon>Actinomycetes</taxon>
        <taxon>Mycobacteriales</taxon>
        <taxon>Nocardiaceae</taxon>
        <taxon>Nocardia</taxon>
    </lineage>
</organism>
<feature type="compositionally biased region" description="Low complexity" evidence="1">
    <location>
        <begin position="26"/>
        <end position="44"/>
    </location>
</feature>
<dbReference type="EMBL" id="CP046171">
    <property type="protein sequence ID" value="QIS07334.1"/>
    <property type="molecule type" value="Genomic_DNA"/>
</dbReference>